<gene>
    <name evidence="1" type="ORF">S12H4_09033</name>
</gene>
<dbReference type="EMBL" id="BARW01003591">
    <property type="protein sequence ID" value="GAI68888.1"/>
    <property type="molecule type" value="Genomic_DNA"/>
</dbReference>
<accession>X1QKW6</accession>
<organism evidence="1">
    <name type="scientific">marine sediment metagenome</name>
    <dbReference type="NCBI Taxonomy" id="412755"/>
    <lineage>
        <taxon>unclassified sequences</taxon>
        <taxon>metagenomes</taxon>
        <taxon>ecological metagenomes</taxon>
    </lineage>
</organism>
<name>X1QKW6_9ZZZZ</name>
<proteinExistence type="predicted"/>
<sequence>MPPPPGQIQAVQAKKHVTVFMRSPSAPGAGRPEVKAAFSLCAAETLGIEKRADRNVKLKSCMEAKGLRTGVFHKKSRARVGSPLFGKVYTYGAGVAAPA</sequence>
<evidence type="ECO:0000313" key="1">
    <source>
        <dbReference type="EMBL" id="GAI68888.1"/>
    </source>
</evidence>
<protein>
    <submittedName>
        <fullName evidence="1">Uncharacterized protein</fullName>
    </submittedName>
</protein>
<reference evidence="1" key="1">
    <citation type="journal article" date="2014" name="Front. Microbiol.">
        <title>High frequency of phylogenetically diverse reductive dehalogenase-homologous genes in deep subseafloor sedimentary metagenomes.</title>
        <authorList>
            <person name="Kawai M."/>
            <person name="Futagami T."/>
            <person name="Toyoda A."/>
            <person name="Takaki Y."/>
            <person name="Nishi S."/>
            <person name="Hori S."/>
            <person name="Arai W."/>
            <person name="Tsubouchi T."/>
            <person name="Morono Y."/>
            <person name="Uchiyama I."/>
            <person name="Ito T."/>
            <person name="Fujiyama A."/>
            <person name="Inagaki F."/>
            <person name="Takami H."/>
        </authorList>
    </citation>
    <scope>NUCLEOTIDE SEQUENCE</scope>
    <source>
        <strain evidence="1">Expedition CK06-06</strain>
    </source>
</reference>
<comment type="caution">
    <text evidence="1">The sequence shown here is derived from an EMBL/GenBank/DDBJ whole genome shotgun (WGS) entry which is preliminary data.</text>
</comment>
<dbReference type="AlphaFoldDB" id="X1QKW6"/>